<keyword evidence="2" id="KW-1185">Reference proteome</keyword>
<proteinExistence type="predicted"/>
<dbReference type="Proteomes" id="UP000659388">
    <property type="component" value="Unassembled WGS sequence"/>
</dbReference>
<gene>
    <name evidence="1" type="ORF">JL102_00785</name>
</gene>
<dbReference type="EMBL" id="JAESIY010000001">
    <property type="protein sequence ID" value="MBL3654648.1"/>
    <property type="molecule type" value="Genomic_DNA"/>
</dbReference>
<dbReference type="PROSITE" id="PS51257">
    <property type="entry name" value="PROKAR_LIPOPROTEIN"/>
    <property type="match status" value="1"/>
</dbReference>
<comment type="caution">
    <text evidence="1">The sequence shown here is derived from an EMBL/GenBank/DDBJ whole genome shotgun (WGS) entry which is preliminary data.</text>
</comment>
<evidence type="ECO:0000313" key="2">
    <source>
        <dbReference type="Proteomes" id="UP000659388"/>
    </source>
</evidence>
<dbReference type="RefSeq" id="WP_202241653.1">
    <property type="nucleotide sequence ID" value="NZ_JAESIY010000001.1"/>
</dbReference>
<evidence type="ECO:0000313" key="1">
    <source>
        <dbReference type="EMBL" id="MBL3654648.1"/>
    </source>
</evidence>
<organism evidence="1 2">
    <name type="scientific">Fulvivirga sediminis</name>
    <dbReference type="NCBI Taxonomy" id="2803949"/>
    <lineage>
        <taxon>Bacteria</taxon>
        <taxon>Pseudomonadati</taxon>
        <taxon>Bacteroidota</taxon>
        <taxon>Cytophagia</taxon>
        <taxon>Cytophagales</taxon>
        <taxon>Fulvivirgaceae</taxon>
        <taxon>Fulvivirga</taxon>
    </lineage>
</organism>
<accession>A0A937F604</accession>
<protein>
    <recommendedName>
        <fullName evidence="3">Lipoprotein</fullName>
    </recommendedName>
</protein>
<sequence>MSRVIVLLSLFIIAAGCGGNLSNEERKALHNEMNERAIKKVSEESIFEKALDEGRSIVTALSSDSVELAGVVNECKCTVKRVNNIGEPELNDTQKSIWDAYKYVEASPSQLGDNVQKDGKDLLYSAPIIESDTLLGIWFISFSRKEIILSL</sequence>
<name>A0A937F604_9BACT</name>
<reference evidence="1" key="1">
    <citation type="submission" date="2021-01" db="EMBL/GenBank/DDBJ databases">
        <title>Fulvivirga kasyanovii gen. nov., sp nov., a novel member of the phylum Bacteroidetes isolated from seawater in a mussel farm.</title>
        <authorList>
            <person name="Zhao L.-H."/>
            <person name="Wang Z.-J."/>
        </authorList>
    </citation>
    <scope>NUCLEOTIDE SEQUENCE</scope>
    <source>
        <strain evidence="1">2943</strain>
    </source>
</reference>
<dbReference type="AlphaFoldDB" id="A0A937F604"/>
<evidence type="ECO:0008006" key="3">
    <source>
        <dbReference type="Google" id="ProtNLM"/>
    </source>
</evidence>